<keyword evidence="2" id="KW-1185">Reference proteome</keyword>
<name>A0ACB8HWL2_CITSI</name>
<sequence length="2177" mass="243977">MKQRSIGGNLRNFFGSPNPIAFRCRMGHQIKKIRERFDEIANMMHKFNLTPGLDDRRGRAVQEREPSHSFVRPSDIIGRDEDREKIIELLMQTSDGESETVSVIPIVGIGGLGKTALAKLVYNDQRVEEHFELKIWICVSEDFGERQIMTKIIKSITGPNQGDLDTEQLQQIMRSCLNGKRYLFVMDDVWNEDPKVWDELKSLLWGGAKGSKILVTTRSNKVASIMGTMRGTGGYKLEGLPYESCLSLFMKCAFKEGQHKNPNLVKIGEEIVKKSGGIPLAVRTLGSLLYGSTDEHYWEYVRDNEIWKLEQKENDILPALKLSYDQLPPHLKQCFAYCSIFPKDYDFDSVLLIRFWMAHGLLQSPNENEEPENIGMRYLNELLSRSFFQDFSNGMLPEGFEIFFFKMHDLMHDLAQLVAKGEFLIVGSDCQSIPKRVCHLSFVGANTSRNDFSSLLSDLRRARTILFPINDEKTNQSILTSCISKSQFLRVIDLSETAIEVLSREIGNLKHLRYLDLSDNDKIKKLPNSICELHSLQTLSLGGCRELEELPKDISSLETLMLKDCESLNLNLNIEMEGEESHCDRNKTRLHLRKLFVEGLPPLLELPQWLLQGSTKTLKNLIIRNCPNFMALPESLRNLEALETLAIGGCPALSERCKPQTGEDWPKIAHIPQLSQLKVVIEVVSSNLCVCAIANLIQSLMASVNLNTNGSSSISSFTFTIPIKLDRSNYMIWKSQILSSVRANDIEGFLDGSKICPSQSLDDEPRSSSADLRENPAYVTWKKQDQMLLSWLLSSISIEVLSLVVTSKTSFELWTNLEQQFGSETAAKKVHLKMLLNNLNKASLTMTEYFSKLRSITDELAIAGSPVSNLDFITHLISGLGQPYYPVVVYIEANVLKMSINEAYSMLLTHEARLESANSNASKEAKMNYAANLVQTGNNPRKNNYNASWNNNNNQGNYTGNFGNSTEGGNWNGNYGRGNPGARRGGNTGYGTGRGQWHGNQGGNQGRGGFAGFNGNNLAGFNGNGFTAGFNNSGRGSGRGIICQICFKPNHSAAECRNRFNQNFVPNPPVQSSFPNQSQGPRAAYMVTSEGVADQGWYLDSGATHHLTNAVQNLTVGKSYSGSEMLLVGNGKGLSITHIGYTYFYTSLGTLLHLTDMLCVPHITKNLISVSKLLANNNVIIEFTSEFCFIKDKVKGTLLAQGIAEGGLYKLLSQDDLFSNSEVQVLKPNSMLSVVSNKIVNSCPESVKSVSVNSVSFNNSPASFNTSSCISMQLLHNRLGHPNKHAMQIILKTQPSHIVNHSLSFCDACQYGKLHQFHFPVTDIKTRAPLELIHTDLWGPASMPSKDGYKYYISFVDDFTRYSWIFPLTLKSEALDTFKQYKLLVEKQFSRPIKTIQSDIGGEFRAFGSFLQQQGIHIKFSCPHTHHQNGVVERKHRHIVETGLTLLAQAKLPLVFWWEAFHSATYLINRIPTAVLNNKSPYQKLHNRLPDYQFLKVFGCSCFPLLRPYNQHKLDFHTQKCVFIGYSPVHKGYKCLDKSGRIYIARHVVFNESEFSYPELFSASSNSSSIPTKCVTPANQFFTHFSLTNPHLDDSNVVAPPVATSGLRSGTQLPAATPEQSSPLSPSPASTNIPFISSRPSISIHPMVTRAKSGIFKHKTYLAATQDIEPTSVKTALSTQKWYMAMKEEVDALHRNQTWTLVPSDSANKIVGNKWIFRVKYNPDGSISKYKARLVAKGFHQTHGVDFFETFSPVVKPCTVRIILSLAVMQHWTIRQLDINNAFLNGVLTEDVYMHQPEGFIDSRFPSHICKLNKALYGLKQAPRAWYDQLKGSLVQWGFQTSKSDTSLFIKHTGADILVALIYVDDILITGSNPKLVEEVISKLGSTYALKDLGEFNYFLGIEVTPSLDGLHLSQTKYIGDILQKAHMLDSKGYNTPMSTTEKLRKENGALFENPSLYRSIIGSLQYVTLTRPDIAFLVNKLSQFLAAPTVLHWQACKRVLRYLQGTSNYGLQFLNSGSLSLNAYSDADWGSDPDDRKSIGGYCVFLGNNLVSWSSKKQAIVSRSTAESEYRALALAASEMLWVTYLLKELKLSLIKLPILYCDNKSAEALASNPKYHSRTKHIELDLHFVRDHIAKHEFSIDHVPSFDQLADILTKPLAYDQFAYLRNKLNVSPKP</sequence>
<reference evidence="2" key="1">
    <citation type="journal article" date="2023" name="Hortic. Res.">
        <title>A chromosome-level phased genome enabling allele-level studies in sweet orange: a case study on citrus Huanglongbing tolerance.</title>
        <authorList>
            <person name="Wu B."/>
            <person name="Yu Q."/>
            <person name="Deng Z."/>
            <person name="Duan Y."/>
            <person name="Luo F."/>
            <person name="Gmitter F. Jr."/>
        </authorList>
    </citation>
    <scope>NUCLEOTIDE SEQUENCE [LARGE SCALE GENOMIC DNA]</scope>
    <source>
        <strain evidence="2">cv. Valencia</strain>
    </source>
</reference>
<gene>
    <name evidence="1" type="ORF">KPL71_026018</name>
</gene>
<evidence type="ECO:0000313" key="1">
    <source>
        <dbReference type="EMBL" id="KAH9679169.1"/>
    </source>
</evidence>
<organism evidence="1 2">
    <name type="scientific">Citrus sinensis</name>
    <name type="common">Sweet orange</name>
    <name type="synonym">Citrus aurantium var. sinensis</name>
    <dbReference type="NCBI Taxonomy" id="2711"/>
    <lineage>
        <taxon>Eukaryota</taxon>
        <taxon>Viridiplantae</taxon>
        <taxon>Streptophyta</taxon>
        <taxon>Embryophyta</taxon>
        <taxon>Tracheophyta</taxon>
        <taxon>Spermatophyta</taxon>
        <taxon>Magnoliopsida</taxon>
        <taxon>eudicotyledons</taxon>
        <taxon>Gunneridae</taxon>
        <taxon>Pentapetalae</taxon>
        <taxon>rosids</taxon>
        <taxon>malvids</taxon>
        <taxon>Sapindales</taxon>
        <taxon>Rutaceae</taxon>
        <taxon>Aurantioideae</taxon>
        <taxon>Citrus</taxon>
    </lineage>
</organism>
<accession>A0ACB8HWL2</accession>
<proteinExistence type="predicted"/>
<dbReference type="Proteomes" id="UP000829398">
    <property type="component" value="Chromosome 9"/>
</dbReference>
<protein>
    <submittedName>
        <fullName evidence="1">Retrovirus-related pol polyprotein from transposon RE1</fullName>
    </submittedName>
</protein>
<comment type="caution">
    <text evidence="1">The sequence shown here is derived from an EMBL/GenBank/DDBJ whole genome shotgun (WGS) entry which is preliminary data.</text>
</comment>
<dbReference type="EMBL" id="CM039178">
    <property type="protein sequence ID" value="KAH9679169.1"/>
    <property type="molecule type" value="Genomic_DNA"/>
</dbReference>
<evidence type="ECO:0000313" key="2">
    <source>
        <dbReference type="Proteomes" id="UP000829398"/>
    </source>
</evidence>